<dbReference type="AlphaFoldDB" id="W0JX27"/>
<dbReference type="HOGENOM" id="CLU_3245242_0_0_2"/>
<evidence type="ECO:0000313" key="2">
    <source>
        <dbReference type="EMBL" id="AHG01770.1"/>
    </source>
</evidence>
<sequence length="42" mass="4452">MADTESTLSKPSLRVLEEVADAEDTAPAALENARKSISGFET</sequence>
<protein>
    <submittedName>
        <fullName evidence="2">Uncharacterized protein</fullName>
    </submittedName>
</protein>
<dbReference type="EMBL" id="CP007057">
    <property type="protein sequence ID" value="AHG01770.1"/>
    <property type="molecule type" value="Genomic_DNA"/>
</dbReference>
<dbReference type="KEGG" id="hlr:HALLA_00330"/>
<gene>
    <name evidence="2" type="ORF">HALLA_00330</name>
</gene>
<organism evidence="2 3">
    <name type="scientific">Halostagnicola larsenii XH-48</name>
    <dbReference type="NCBI Taxonomy" id="797299"/>
    <lineage>
        <taxon>Archaea</taxon>
        <taxon>Methanobacteriati</taxon>
        <taxon>Methanobacteriota</taxon>
        <taxon>Stenosarchaea group</taxon>
        <taxon>Halobacteria</taxon>
        <taxon>Halobacteriales</taxon>
        <taxon>Natrialbaceae</taxon>
        <taxon>Halostagnicola</taxon>
    </lineage>
</organism>
<evidence type="ECO:0000256" key="1">
    <source>
        <dbReference type="SAM" id="MobiDB-lite"/>
    </source>
</evidence>
<evidence type="ECO:0000313" key="3">
    <source>
        <dbReference type="Proteomes" id="UP000019024"/>
    </source>
</evidence>
<dbReference type="RefSeq" id="WP_277921498.1">
    <property type="nucleotide sequence ID" value="NZ_CP007057.1"/>
</dbReference>
<keyword evidence="3" id="KW-1185">Reference proteome</keyword>
<feature type="region of interest" description="Disordered" evidence="1">
    <location>
        <begin position="1"/>
        <end position="27"/>
    </location>
</feature>
<proteinExistence type="predicted"/>
<feature type="compositionally biased region" description="Polar residues" evidence="1">
    <location>
        <begin position="1"/>
        <end position="10"/>
    </location>
</feature>
<geneLocation type="plasmid" evidence="2">
    <name>unnamed</name>
</geneLocation>
<accession>W0JX27</accession>
<dbReference type="GeneID" id="79942105"/>
<keyword evidence="2" id="KW-0614">Plasmid</keyword>
<reference evidence="2 3" key="1">
    <citation type="submission" date="2014-01" db="EMBL/GenBank/DDBJ databases">
        <authorList>
            <consortium name="DOE Joint Genome Institute"/>
            <person name="Anderson I."/>
            <person name="Huntemann M."/>
            <person name="Han J."/>
            <person name="Chen A."/>
            <person name="Kyrpides N."/>
            <person name="Mavromatis K."/>
            <person name="Markowitz V."/>
            <person name="Palaniappan K."/>
            <person name="Ivanova N."/>
            <person name="Schaumberg A."/>
            <person name="Pati A."/>
            <person name="Liolios K."/>
            <person name="Nordberg H.P."/>
            <person name="Cantor M.N."/>
            <person name="Hua S.X."/>
            <person name="Woyke T."/>
        </authorList>
    </citation>
    <scope>NUCLEOTIDE SEQUENCE [LARGE SCALE GENOMIC DNA]</scope>
    <source>
        <strain evidence="2 3">XH-48</strain>
        <plasmid evidence="3">2</plasmid>
    </source>
</reference>
<dbReference type="Proteomes" id="UP000019024">
    <property type="component" value="Plasmid unnamed2"/>
</dbReference>
<name>W0JX27_9EURY</name>